<dbReference type="PROSITE" id="PS51257">
    <property type="entry name" value="PROKAR_LIPOPROTEIN"/>
    <property type="match status" value="1"/>
</dbReference>
<dbReference type="InterPro" id="IPR011990">
    <property type="entry name" value="TPR-like_helical_dom_sf"/>
</dbReference>
<evidence type="ECO:0008006" key="4">
    <source>
        <dbReference type="Google" id="ProtNLM"/>
    </source>
</evidence>
<dbReference type="STRING" id="274537.BIU88_10730"/>
<keyword evidence="3" id="KW-1185">Reference proteome</keyword>
<name>A0A1D8D5J5_CHLLM</name>
<evidence type="ECO:0000313" key="3">
    <source>
        <dbReference type="Proteomes" id="UP000095185"/>
    </source>
</evidence>
<dbReference type="AlphaFoldDB" id="A0A1D8D5J5"/>
<dbReference type="OrthoDB" id="596375at2"/>
<keyword evidence="1" id="KW-0732">Signal</keyword>
<protein>
    <recommendedName>
        <fullName evidence="4">CHAT domain-containing protein</fullName>
    </recommendedName>
</protein>
<dbReference type="EMBL" id="CP017305">
    <property type="protein sequence ID" value="AOS84567.1"/>
    <property type="molecule type" value="Genomic_DNA"/>
</dbReference>
<feature type="chain" id="PRO_5009106653" description="CHAT domain-containing protein" evidence="1">
    <location>
        <begin position="19"/>
        <end position="687"/>
    </location>
</feature>
<feature type="signal peptide" evidence="1">
    <location>
        <begin position="1"/>
        <end position="18"/>
    </location>
</feature>
<dbReference type="KEGG" id="clz:BIU88_10730"/>
<accession>A0A1D8D5J5</accession>
<dbReference type="Proteomes" id="UP000095185">
    <property type="component" value="Chromosome"/>
</dbReference>
<gene>
    <name evidence="2" type="ORF">BIU88_10730</name>
</gene>
<proteinExistence type="predicted"/>
<dbReference type="Gene3D" id="1.25.40.10">
    <property type="entry name" value="Tetratricopeptide repeat domain"/>
    <property type="match status" value="1"/>
</dbReference>
<reference evidence="2" key="1">
    <citation type="submission" date="2016-09" db="EMBL/GenBank/DDBJ databases">
        <title>Genome sequence of Chlorobaculum limnaeum.</title>
        <authorList>
            <person name="Liu Z."/>
            <person name="Tank M."/>
            <person name="Bryant D.A."/>
        </authorList>
    </citation>
    <scope>NUCLEOTIDE SEQUENCE [LARGE SCALE GENOMIC DNA]</scope>
    <source>
        <strain evidence="2">DSM 1677</strain>
    </source>
</reference>
<dbReference type="RefSeq" id="WP_069810759.1">
    <property type="nucleotide sequence ID" value="NZ_CP017305.1"/>
</dbReference>
<dbReference type="SUPFAM" id="SSF48452">
    <property type="entry name" value="TPR-like"/>
    <property type="match status" value="1"/>
</dbReference>
<sequence>MKSIRLLFLRTVLPFCLALSLASCRQPESSAESSALYEEAARLYSQKRYTEALDRFDRALAADTLKGVSQTALDALCRKNRIEFLTGRYAGAFRTWGAIRQHDGGKLPDSLYNAAALDTGRMYAELGMYGKAASVMAALKSPDAWQRFDQARLLFKAGKVYDASRIYGELAFSEDVAVSMSGLSGILDCALTGKVAGLDMPDNLAGKIAVISGRVLKMEASPEVKIKALRIAARSLRQMETQRPNASYLLFRALAIAQEAGYPRLVAILQFESNNVIVRKPDTYRSVIEYFGQRNMPFAKVASLFMLGRSSELPSAERIEAYRLGLAACQHYGIPATAMDYVALEREAAGELGDLLAAQGRYTELFDASALGDYLEQQRLLQAGISGLRLPPGHEGVQNEIIELTRDISGLLQRKITMLEDGTGFVLAPVADKAIREKQGRLIELITEAAKVDGTLPARLQPQPLTLRSLQKSLRPDEALVRFLIRDSLSTSMLVSSREMQIVTAKVPGEQVTARFTALRQRLVSADTNSEAALAKDESRRWLTGALLQSMGSRLEGYRHLIFVSRKAEPFHLLGDNAMLGRDHRVSWLASVGEAPIYSGAQPKGEILFIDASHQQKAAMHKLLHPADQVFLAWKPMPEAEVSGLKTLMKQSVETGSTASESLKKAAREPAAKGGHAWLWLGSYGNE</sequence>
<evidence type="ECO:0000256" key="1">
    <source>
        <dbReference type="SAM" id="SignalP"/>
    </source>
</evidence>
<organism evidence="2 3">
    <name type="scientific">Chlorobaculum limnaeum</name>
    <dbReference type="NCBI Taxonomy" id="274537"/>
    <lineage>
        <taxon>Bacteria</taxon>
        <taxon>Pseudomonadati</taxon>
        <taxon>Chlorobiota</taxon>
        <taxon>Chlorobiia</taxon>
        <taxon>Chlorobiales</taxon>
        <taxon>Chlorobiaceae</taxon>
        <taxon>Chlorobaculum</taxon>
    </lineage>
</organism>
<evidence type="ECO:0000313" key="2">
    <source>
        <dbReference type="EMBL" id="AOS84567.1"/>
    </source>
</evidence>